<dbReference type="PANTHER" id="PTHR33339">
    <property type="entry name" value="LYSM DOMAIN-CONTAINING PROTEIN"/>
    <property type="match status" value="1"/>
</dbReference>
<evidence type="ECO:0000256" key="2">
    <source>
        <dbReference type="SAM" id="SignalP"/>
    </source>
</evidence>
<accession>A0A9Q3HK46</accession>
<reference evidence="4" key="1">
    <citation type="submission" date="2021-03" db="EMBL/GenBank/DDBJ databases">
        <title>Draft genome sequence of rust myrtle Austropuccinia psidii MF-1, a brazilian biotype.</title>
        <authorList>
            <person name="Quecine M.C."/>
            <person name="Pachon D.M.R."/>
            <person name="Bonatelli M.L."/>
            <person name="Correr F.H."/>
            <person name="Franceschini L.M."/>
            <person name="Leite T.F."/>
            <person name="Margarido G.R.A."/>
            <person name="Almeida C.A."/>
            <person name="Ferrarezi J.A."/>
            <person name="Labate C.A."/>
        </authorList>
    </citation>
    <scope>NUCLEOTIDE SEQUENCE</scope>
    <source>
        <strain evidence="4">MF-1</strain>
    </source>
</reference>
<feature type="domain" description="DUF7872" evidence="3">
    <location>
        <begin position="222"/>
        <end position="392"/>
    </location>
</feature>
<comment type="caution">
    <text evidence="4">The sequence shown here is derived from an EMBL/GenBank/DDBJ whole genome shotgun (WGS) entry which is preliminary data.</text>
</comment>
<keyword evidence="5" id="KW-1185">Reference proteome</keyword>
<dbReference type="OrthoDB" id="2501761at2759"/>
<evidence type="ECO:0000259" key="3">
    <source>
        <dbReference type="Pfam" id="PF25278"/>
    </source>
</evidence>
<evidence type="ECO:0000313" key="5">
    <source>
        <dbReference type="Proteomes" id="UP000765509"/>
    </source>
</evidence>
<protein>
    <recommendedName>
        <fullName evidence="3">DUF7872 domain-containing protein</fullName>
    </recommendedName>
</protein>
<dbReference type="EMBL" id="AVOT02018072">
    <property type="protein sequence ID" value="MBW0504685.1"/>
    <property type="molecule type" value="Genomic_DNA"/>
</dbReference>
<feature type="region of interest" description="Disordered" evidence="1">
    <location>
        <begin position="35"/>
        <end position="56"/>
    </location>
</feature>
<evidence type="ECO:0000256" key="1">
    <source>
        <dbReference type="SAM" id="MobiDB-lite"/>
    </source>
</evidence>
<dbReference type="AlphaFoldDB" id="A0A9Q3HK46"/>
<feature type="compositionally biased region" description="Polar residues" evidence="1">
    <location>
        <begin position="37"/>
        <end position="50"/>
    </location>
</feature>
<dbReference type="InterPro" id="IPR057194">
    <property type="entry name" value="DUF7872"/>
</dbReference>
<gene>
    <name evidence="4" type="ORF">O181_044400</name>
</gene>
<keyword evidence="2" id="KW-0732">Signal</keyword>
<feature type="chain" id="PRO_5040455786" description="DUF7872 domain-containing protein" evidence="2">
    <location>
        <begin position="20"/>
        <end position="394"/>
    </location>
</feature>
<dbReference type="Pfam" id="PF25278">
    <property type="entry name" value="DUF7872"/>
    <property type="match status" value="1"/>
</dbReference>
<dbReference type="PANTHER" id="PTHR33339:SF1">
    <property type="entry name" value="LYSM DOMAIN-CONTAINING PROTEIN"/>
    <property type="match status" value="1"/>
</dbReference>
<feature type="signal peptide" evidence="2">
    <location>
        <begin position="1"/>
        <end position="19"/>
    </location>
</feature>
<proteinExistence type="predicted"/>
<name>A0A9Q3HK46_9BASI</name>
<evidence type="ECO:0000313" key="4">
    <source>
        <dbReference type="EMBL" id="MBW0504685.1"/>
    </source>
</evidence>
<dbReference type="Proteomes" id="UP000765509">
    <property type="component" value="Unassembled WGS sequence"/>
</dbReference>
<organism evidence="4 5">
    <name type="scientific">Austropuccinia psidii MF-1</name>
    <dbReference type="NCBI Taxonomy" id="1389203"/>
    <lineage>
        <taxon>Eukaryota</taxon>
        <taxon>Fungi</taxon>
        <taxon>Dikarya</taxon>
        <taxon>Basidiomycota</taxon>
        <taxon>Pucciniomycotina</taxon>
        <taxon>Pucciniomycetes</taxon>
        <taxon>Pucciniales</taxon>
        <taxon>Sphaerophragmiaceae</taxon>
        <taxon>Austropuccinia</taxon>
    </lineage>
</organism>
<sequence length="394" mass="43175">MQPFKALCLCSIFLHQFQCLPHFSSNNIRKIQKDNQGENATTSSPSVNPESQEKAGGCLGQALTARLWIEMGMDDHLRHYPGGVNISLPAFANDVGATNFQCGIGNSCDPSQSCLGMEKKEWFALASAHRFNTFANQLYEATAYALSIISDLTPSMVSDLVPNAGIFWADAAAYVGVLAATITGTPAVLFGSGRVLWITLMSAMYLGSGAAWWMENLEVPDPMKFNRWGEVAYRLQEFEAHMQASLTNFTQKTIEAAISSDTGLYGISKSGNLFEETRTRTESEVQAELEETLKMRSLSHILRIQNVFITRGSESCNGDGPGGSRNGSGQLSYCGDDGIMMNIIRAGKDNSEKLVHNAPLILSKYGLSTQLLTQTAWECQKKYGVFRHETVVNM</sequence>